<sequence length="112" mass="12314">MSANASLWQNFGRPGPVRDIDRVPSCLPESYRLEATAPLTRTISATHALARRHMRMIDARRATACLMHGAPAVVAALRNREQGRTRPDTAARSLFRVIAREPAAVERALAAE</sequence>
<dbReference type="InterPro" id="IPR010982">
    <property type="entry name" value="Lambda_DNA-bd_dom_sf"/>
</dbReference>
<evidence type="ECO:0000313" key="2">
    <source>
        <dbReference type="Proteomes" id="UP000600101"/>
    </source>
</evidence>
<dbReference type="GO" id="GO:0003677">
    <property type="term" value="F:DNA binding"/>
    <property type="evidence" value="ECO:0007669"/>
    <property type="project" value="InterPro"/>
</dbReference>
<reference evidence="1" key="1">
    <citation type="submission" date="2020-08" db="EMBL/GenBank/DDBJ databases">
        <authorList>
            <person name="Hu Y."/>
            <person name="Nguyen S.V."/>
            <person name="Li F."/>
            <person name="Fanning S."/>
        </authorList>
    </citation>
    <scope>NUCLEOTIDE SEQUENCE</scope>
    <source>
        <strain evidence="1">SYSU D8009</strain>
    </source>
</reference>
<keyword evidence="2" id="KW-1185">Reference proteome</keyword>
<proteinExistence type="predicted"/>
<dbReference type="Gene3D" id="1.10.260.40">
    <property type="entry name" value="lambda repressor-like DNA-binding domains"/>
    <property type="match status" value="1"/>
</dbReference>
<dbReference type="Proteomes" id="UP000600101">
    <property type="component" value="Unassembled WGS sequence"/>
</dbReference>
<dbReference type="RefSeq" id="WP_186770428.1">
    <property type="nucleotide sequence ID" value="NZ_JACOMF010000009.1"/>
</dbReference>
<accession>A0A9X0QXE8</accession>
<protein>
    <submittedName>
        <fullName evidence="1">Uncharacterized protein</fullName>
    </submittedName>
</protein>
<comment type="caution">
    <text evidence="1">The sequence shown here is derived from an EMBL/GenBank/DDBJ whole genome shotgun (WGS) entry which is preliminary data.</text>
</comment>
<evidence type="ECO:0000313" key="1">
    <source>
        <dbReference type="EMBL" id="MBC4015650.1"/>
    </source>
</evidence>
<name>A0A9X0QXE8_9PROT</name>
<dbReference type="EMBL" id="JACOMF010000009">
    <property type="protein sequence ID" value="MBC4015650.1"/>
    <property type="molecule type" value="Genomic_DNA"/>
</dbReference>
<organism evidence="1 2">
    <name type="scientific">Siccirubricoccus deserti</name>
    <dbReference type="NCBI Taxonomy" id="2013562"/>
    <lineage>
        <taxon>Bacteria</taxon>
        <taxon>Pseudomonadati</taxon>
        <taxon>Pseudomonadota</taxon>
        <taxon>Alphaproteobacteria</taxon>
        <taxon>Acetobacterales</taxon>
        <taxon>Roseomonadaceae</taxon>
        <taxon>Siccirubricoccus</taxon>
    </lineage>
</organism>
<gene>
    <name evidence="1" type="ORF">H7965_09940</name>
</gene>
<dbReference type="AlphaFoldDB" id="A0A9X0QXE8"/>